<dbReference type="InterPro" id="IPR001077">
    <property type="entry name" value="COMT_C"/>
</dbReference>
<dbReference type="PRINTS" id="PR00411">
    <property type="entry name" value="PNDRDTASEI"/>
</dbReference>
<dbReference type="Gene3D" id="1.10.10.10">
    <property type="entry name" value="Winged helix-like DNA-binding domain superfamily/Winged helix DNA-binding domain"/>
    <property type="match status" value="1"/>
</dbReference>
<dbReference type="Pfam" id="PF00891">
    <property type="entry name" value="Methyltransf_2"/>
    <property type="match status" value="1"/>
</dbReference>
<evidence type="ECO:0000259" key="5">
    <source>
        <dbReference type="Pfam" id="PF00891"/>
    </source>
</evidence>
<dbReference type="PANTHER" id="PTHR43712:SF2">
    <property type="entry name" value="O-METHYLTRANSFERASE CICE"/>
    <property type="match status" value="1"/>
</dbReference>
<sequence length="351" mass="36490">MTETTPHQAMDETATGPAADIASLINLIGGGVTVQTLHAVAALRIPDHLAAGARTAAEVADREGSDERATYRLMRAAASLGVLSHEGAGRFGLTGRGRLLRTDEPGSLRSLLLVQAGHAHWKSLGLLPEAVRQGTSQTHDALGADIFDYLARPENADEARLFAAAMGELSEAVTQGAVAAVGTDGVTSVLDVGGADGHFVLALLAAAPGLRGGVLDLPHAVDGAAREAGRRGLTDRFSAVAGDFFTEVPAADLYLLKTVLHDWDDERCLTILGNCRSATRPGGRALVVETVVGEIGKPDFATMSDMAMLAVTGGVERDLSEFDALFTASGWRRGRTYPVGGGYSGLELEAV</sequence>
<dbReference type="EMBL" id="JAGIQL010000024">
    <property type="protein sequence ID" value="MBP0457580.1"/>
    <property type="molecule type" value="Genomic_DNA"/>
</dbReference>
<dbReference type="GO" id="GO:0046983">
    <property type="term" value="F:protein dimerization activity"/>
    <property type="evidence" value="ECO:0007669"/>
    <property type="project" value="InterPro"/>
</dbReference>
<dbReference type="Pfam" id="PF08100">
    <property type="entry name" value="Dimerisation"/>
    <property type="match status" value="1"/>
</dbReference>
<dbReference type="GO" id="GO:0008171">
    <property type="term" value="F:O-methyltransferase activity"/>
    <property type="evidence" value="ECO:0007669"/>
    <property type="project" value="InterPro"/>
</dbReference>
<dbReference type="InterPro" id="IPR016461">
    <property type="entry name" value="COMT-like"/>
</dbReference>
<feature type="active site" description="Proton acceptor" evidence="4">
    <location>
        <position position="261"/>
    </location>
</feature>
<evidence type="ECO:0000256" key="4">
    <source>
        <dbReference type="PIRSR" id="PIRSR005739-1"/>
    </source>
</evidence>
<reference evidence="7" key="1">
    <citation type="submission" date="2021-03" db="EMBL/GenBank/DDBJ databases">
        <title>Whole genome sequence of Streptomyces bomunensis MMS17-BM035.</title>
        <authorList>
            <person name="Lee J.H."/>
        </authorList>
    </citation>
    <scope>NUCLEOTIDE SEQUENCE</scope>
    <source>
        <strain evidence="7">MMS17-BM035</strain>
    </source>
</reference>
<keyword evidence="8" id="KW-1185">Reference proteome</keyword>
<organism evidence="7 8">
    <name type="scientific">Streptomyces montanisoli</name>
    <dbReference type="NCBI Taxonomy" id="2798581"/>
    <lineage>
        <taxon>Bacteria</taxon>
        <taxon>Bacillati</taxon>
        <taxon>Actinomycetota</taxon>
        <taxon>Actinomycetes</taxon>
        <taxon>Kitasatosporales</taxon>
        <taxon>Streptomycetaceae</taxon>
        <taxon>Streptomyces</taxon>
    </lineage>
</organism>
<evidence type="ECO:0000313" key="7">
    <source>
        <dbReference type="EMBL" id="MBP0457580.1"/>
    </source>
</evidence>
<accession>A0A940MCQ2</accession>
<protein>
    <submittedName>
        <fullName evidence="7">Methyltransferase</fullName>
    </submittedName>
</protein>
<dbReference type="PROSITE" id="PS51683">
    <property type="entry name" value="SAM_OMT_II"/>
    <property type="match status" value="1"/>
</dbReference>
<evidence type="ECO:0000313" key="8">
    <source>
        <dbReference type="Proteomes" id="UP000670475"/>
    </source>
</evidence>
<dbReference type="Gene3D" id="3.40.50.150">
    <property type="entry name" value="Vaccinia Virus protein VP39"/>
    <property type="match status" value="1"/>
</dbReference>
<proteinExistence type="predicted"/>
<dbReference type="PANTHER" id="PTHR43712">
    <property type="entry name" value="PUTATIVE (AFU_ORTHOLOGUE AFUA_4G14580)-RELATED"/>
    <property type="match status" value="1"/>
</dbReference>
<dbReference type="InterPro" id="IPR012967">
    <property type="entry name" value="COMT_dimerisation"/>
</dbReference>
<dbReference type="InterPro" id="IPR036390">
    <property type="entry name" value="WH_DNA-bd_sf"/>
</dbReference>
<dbReference type="RefSeq" id="WP_209339350.1">
    <property type="nucleotide sequence ID" value="NZ_JAGIQL010000024.1"/>
</dbReference>
<evidence type="ECO:0000256" key="3">
    <source>
        <dbReference type="ARBA" id="ARBA00022691"/>
    </source>
</evidence>
<keyword evidence="2" id="KW-0808">Transferase</keyword>
<comment type="caution">
    <text evidence="7">The sequence shown here is derived from an EMBL/GenBank/DDBJ whole genome shotgun (WGS) entry which is preliminary data.</text>
</comment>
<gene>
    <name evidence="7" type="ORF">JFN87_08720</name>
</gene>
<name>A0A940MCQ2_9ACTN</name>
<dbReference type="Proteomes" id="UP000670475">
    <property type="component" value="Unassembled WGS sequence"/>
</dbReference>
<dbReference type="SUPFAM" id="SSF46785">
    <property type="entry name" value="Winged helix' DNA-binding domain"/>
    <property type="match status" value="1"/>
</dbReference>
<dbReference type="InterPro" id="IPR036388">
    <property type="entry name" value="WH-like_DNA-bd_sf"/>
</dbReference>
<dbReference type="AlphaFoldDB" id="A0A940MCQ2"/>
<evidence type="ECO:0000256" key="1">
    <source>
        <dbReference type="ARBA" id="ARBA00022603"/>
    </source>
</evidence>
<keyword evidence="1 7" id="KW-0489">Methyltransferase</keyword>
<keyword evidence="3" id="KW-0949">S-adenosyl-L-methionine</keyword>
<feature type="domain" description="O-methyltransferase C-terminal" evidence="5">
    <location>
        <begin position="127"/>
        <end position="332"/>
    </location>
</feature>
<evidence type="ECO:0000259" key="6">
    <source>
        <dbReference type="Pfam" id="PF08100"/>
    </source>
</evidence>
<dbReference type="GO" id="GO:0032259">
    <property type="term" value="P:methylation"/>
    <property type="evidence" value="ECO:0007669"/>
    <property type="project" value="UniProtKB-KW"/>
</dbReference>
<feature type="domain" description="O-methyltransferase dimerisation" evidence="6">
    <location>
        <begin position="26"/>
        <end position="101"/>
    </location>
</feature>
<dbReference type="InterPro" id="IPR029063">
    <property type="entry name" value="SAM-dependent_MTases_sf"/>
</dbReference>
<evidence type="ECO:0000256" key="2">
    <source>
        <dbReference type="ARBA" id="ARBA00022679"/>
    </source>
</evidence>
<dbReference type="PIRSF" id="PIRSF005739">
    <property type="entry name" value="O-mtase"/>
    <property type="match status" value="1"/>
</dbReference>
<dbReference type="SUPFAM" id="SSF53335">
    <property type="entry name" value="S-adenosyl-L-methionine-dependent methyltransferases"/>
    <property type="match status" value="1"/>
</dbReference>